<accession>A0A5B8XYX6</accession>
<keyword evidence="4" id="KW-1185">Reference proteome</keyword>
<dbReference type="InterPro" id="IPR004843">
    <property type="entry name" value="Calcineurin-like_PHP"/>
</dbReference>
<organism evidence="3 4">
    <name type="scientific">Persicimonas caeni</name>
    <dbReference type="NCBI Taxonomy" id="2292766"/>
    <lineage>
        <taxon>Bacteria</taxon>
        <taxon>Deltaproteobacteria</taxon>
        <taxon>Bradymonadales</taxon>
        <taxon>Bradymonadaceae</taxon>
        <taxon>Persicimonas</taxon>
    </lineage>
</organism>
<gene>
    <name evidence="3" type="ORF">FIV42_01165</name>
</gene>
<dbReference type="Pfam" id="PF16542">
    <property type="entry name" value="PNKP_ligase"/>
    <property type="match status" value="1"/>
</dbReference>
<dbReference type="AlphaFoldDB" id="A0A4Y6PME6"/>
<keyword evidence="3" id="KW-0808">Transferase</keyword>
<dbReference type="NCBIfam" id="TIGR04075">
    <property type="entry name" value="bacter_Pnkp"/>
    <property type="match status" value="1"/>
</dbReference>
<dbReference type="Gene3D" id="3.40.50.300">
    <property type="entry name" value="P-loop containing nucleotide triphosphate hydrolases"/>
    <property type="match status" value="1"/>
</dbReference>
<dbReference type="SUPFAM" id="SSF56300">
    <property type="entry name" value="Metallo-dependent phosphatases"/>
    <property type="match status" value="1"/>
</dbReference>
<feature type="domain" description="Calcineurin-like phosphoesterase" evidence="1">
    <location>
        <begin position="184"/>
        <end position="388"/>
    </location>
</feature>
<dbReference type="RefSeq" id="WP_141195891.1">
    <property type="nucleotide sequence ID" value="NZ_CP041186.1"/>
</dbReference>
<dbReference type="SUPFAM" id="SSF52540">
    <property type="entry name" value="P-loop containing nucleoside triphosphate hydrolases"/>
    <property type="match status" value="1"/>
</dbReference>
<dbReference type="InterPro" id="IPR032380">
    <property type="entry name" value="PNKP_ligase_dom"/>
</dbReference>
<reference evidence="3 4" key="1">
    <citation type="submission" date="2019-06" db="EMBL/GenBank/DDBJ databases">
        <title>Persicimonas caeni gen. nov., sp. nov., a predatory bacterium isolated from solar saltern.</title>
        <authorList>
            <person name="Wang S."/>
        </authorList>
    </citation>
    <scope>NUCLEOTIDE SEQUENCE [LARGE SCALE GENOMIC DNA]</scope>
    <source>
        <strain evidence="3 4">YN101</strain>
    </source>
</reference>
<evidence type="ECO:0000313" key="3">
    <source>
        <dbReference type="EMBL" id="QDG49393.1"/>
    </source>
</evidence>
<name>A0A4Y6PME6_PERCE</name>
<proteinExistence type="predicted"/>
<dbReference type="PANTHER" id="PTHR42850:SF7">
    <property type="entry name" value="BIS(5'-NUCLEOSYL)-TETRAPHOSPHATASE PRPE [ASYMMETRICAL]"/>
    <property type="match status" value="1"/>
</dbReference>
<dbReference type="Proteomes" id="UP000315995">
    <property type="component" value="Chromosome"/>
</dbReference>
<sequence length="866" mass="98253">MNEKTLHIPDMSLVVLIGTSGAGKSTFASTHFKPTEVVSSDTCRGLVSDDETSMEATEDAFDVLHYIAEKRLQRGLVTVVDATNVQPRARRPLVALARKYHVLPVAIVLDIPERICRERNEERDDRDFGGHVISNQRRDMRRSLGKLRREGFRIIHTLSSPEEVDRVRIERRPLWSDYRHETGPFDIIGDVHGCCDELEALLQTLGYEAEALAEETASQYRKLWRHPEGRKAVFVGDLVDRGPRVLDAFDLTRNMVEHGTGLCVPGNHENKLLRKLRGKNVKLKHGLEQTVAELEALPDEVRESYEASMRDFIRNLVSHVVLDDGGLVVAHAGLKEEMHGRASGKVKSFAMYGETSGETDEFGLPIRYDWAADYRGDATVVYGHTPVPRAEWLNRTINVDTGCVFGGELTALRYPERELVSVEANAVHCDPIRPLEYNARDGELSAQHAADHVLDVQDFSGKLRIDTTLLPSVTIREGNSAAALEAVSRFAVHPKWLIHLPPTMSPTHTTKRQGYLEAPEEAFAYYRKHGVEKVVCEEKHMGSRAIVVVCRDEEVVRERFGLVDVGIGTVYTRTGRPFFNDDAHEEGLLERVHSTLTETGFWEDFETDWVCLDTELMPWSVKAQSLLEQQYAPVGAAANATLGAAVDLIEQTAARGIDVKGLDTRLRERGEMVDGYRDAYRNYCWPVESLDDIKLAPFHILATEDHTYFDKSHVWHMEKIAEYLRTDEAPSMHRTRYRVVELDDEEAVRAGVEWWDEMTGQGGEGMVVKPFVYLTRDERGRVVQPALKCRGREYLRIIYGPEYTTPAYLERLRKRGVGKKRSLAFREFALGYESLERFVRREPLRRVHECAFGVLALESEPVDPRL</sequence>
<accession>A0A4Y6PME6</accession>
<dbReference type="InterPro" id="IPR041780">
    <property type="entry name" value="MPP_PrpE-like"/>
</dbReference>
<dbReference type="GO" id="GO:0016301">
    <property type="term" value="F:kinase activity"/>
    <property type="evidence" value="ECO:0007669"/>
    <property type="project" value="UniProtKB-KW"/>
</dbReference>
<dbReference type="InterPro" id="IPR029052">
    <property type="entry name" value="Metallo-depent_PP-like"/>
</dbReference>
<dbReference type="PANTHER" id="PTHR42850">
    <property type="entry name" value="METALLOPHOSPHOESTERASE"/>
    <property type="match status" value="1"/>
</dbReference>
<keyword evidence="3" id="KW-0418">Kinase</keyword>
<dbReference type="SUPFAM" id="SSF56091">
    <property type="entry name" value="DNA ligase/mRNA capping enzyme, catalytic domain"/>
    <property type="match status" value="1"/>
</dbReference>
<dbReference type="CDD" id="cd07423">
    <property type="entry name" value="MPP_Prp_like"/>
    <property type="match status" value="1"/>
</dbReference>
<dbReference type="GO" id="GO:0016791">
    <property type="term" value="F:phosphatase activity"/>
    <property type="evidence" value="ECO:0007669"/>
    <property type="project" value="TreeGrafter"/>
</dbReference>
<dbReference type="Gene3D" id="3.30.470.30">
    <property type="entry name" value="DNA ligase/mRNA capping enzyme"/>
    <property type="match status" value="2"/>
</dbReference>
<evidence type="ECO:0000259" key="2">
    <source>
        <dbReference type="Pfam" id="PF16542"/>
    </source>
</evidence>
<dbReference type="OrthoDB" id="9807890at2"/>
<evidence type="ECO:0000259" key="1">
    <source>
        <dbReference type="Pfam" id="PF00149"/>
    </source>
</evidence>
<dbReference type="Gene3D" id="3.60.21.10">
    <property type="match status" value="1"/>
</dbReference>
<dbReference type="GO" id="GO:0005737">
    <property type="term" value="C:cytoplasm"/>
    <property type="evidence" value="ECO:0007669"/>
    <property type="project" value="TreeGrafter"/>
</dbReference>
<protein>
    <submittedName>
        <fullName evidence="3">Polynucleotide kinase-phosphatase</fullName>
    </submittedName>
</protein>
<dbReference type="EMBL" id="CP041186">
    <property type="protein sequence ID" value="QDG49393.1"/>
    <property type="molecule type" value="Genomic_DNA"/>
</dbReference>
<dbReference type="Pfam" id="PF00149">
    <property type="entry name" value="Metallophos"/>
    <property type="match status" value="1"/>
</dbReference>
<evidence type="ECO:0000313" key="4">
    <source>
        <dbReference type="Proteomes" id="UP000315995"/>
    </source>
</evidence>
<dbReference type="InterPro" id="IPR024028">
    <property type="entry name" value="PNKP_bac"/>
</dbReference>
<dbReference type="InterPro" id="IPR050126">
    <property type="entry name" value="Ap4A_hydrolase"/>
</dbReference>
<dbReference type="Pfam" id="PF13671">
    <property type="entry name" value="AAA_33"/>
    <property type="match status" value="1"/>
</dbReference>
<feature type="domain" description="Polynucleotide kinase-phosphatase ligase" evidence="2">
    <location>
        <begin position="482"/>
        <end position="861"/>
    </location>
</feature>
<dbReference type="InterPro" id="IPR027417">
    <property type="entry name" value="P-loop_NTPase"/>
</dbReference>